<reference evidence="5" key="1">
    <citation type="submission" date="2017-02" db="EMBL/GenBank/DDBJ databases">
        <authorList>
            <person name="Varghese N."/>
            <person name="Submissions S."/>
        </authorList>
    </citation>
    <scope>NUCLEOTIDE SEQUENCE [LARGE SCALE GENOMIC DNA]</scope>
    <source>
        <strain evidence="5">DSM 24091</strain>
    </source>
</reference>
<dbReference type="InterPro" id="IPR012373">
    <property type="entry name" value="Ferrdict_sens_TM"/>
</dbReference>
<keyword evidence="1" id="KW-0812">Transmembrane</keyword>
<name>A0A1T5EEB6_9SPHI</name>
<evidence type="ECO:0000313" key="4">
    <source>
        <dbReference type="EMBL" id="SKB82332.1"/>
    </source>
</evidence>
<dbReference type="PANTHER" id="PTHR30273">
    <property type="entry name" value="PERIPLASMIC SIGNAL SENSOR AND SIGMA FACTOR ACTIVATOR FECR-RELATED"/>
    <property type="match status" value="1"/>
</dbReference>
<keyword evidence="5" id="KW-1185">Reference proteome</keyword>
<dbReference type="STRING" id="1513896.SAMN05660841_02514"/>
<keyword evidence="1" id="KW-0472">Membrane</keyword>
<dbReference type="RefSeq" id="WP_079643426.1">
    <property type="nucleotide sequence ID" value="NZ_FUZF01000011.1"/>
</dbReference>
<dbReference type="Proteomes" id="UP000190150">
    <property type="component" value="Unassembled WGS sequence"/>
</dbReference>
<accession>A0A1T5EEB6</accession>
<dbReference type="PANTHER" id="PTHR30273:SF2">
    <property type="entry name" value="PROTEIN FECR"/>
    <property type="match status" value="1"/>
</dbReference>
<dbReference type="Pfam" id="PF16344">
    <property type="entry name" value="FecR_C"/>
    <property type="match status" value="1"/>
</dbReference>
<dbReference type="EMBL" id="FUZF01000011">
    <property type="protein sequence ID" value="SKB82332.1"/>
    <property type="molecule type" value="Genomic_DNA"/>
</dbReference>
<dbReference type="Gene3D" id="2.60.120.1440">
    <property type="match status" value="1"/>
</dbReference>
<keyword evidence="1" id="KW-1133">Transmembrane helix</keyword>
<proteinExistence type="predicted"/>
<sequence length="380" mass="43564">MTEERLKYLTENFRKNTLSTEECDELFDFYDLLDRLPAYTNRFTEGEKTVYSDTLFDKIEEKVHAPTKLIPEKKKSIRLFKFLSAAMVLLACTFTLLTYLYKTNVKHDNVKVIHINGHQDIAVITMPDGKIIRIDTSQQEFINDGIRVSRLKNNKWKYELNTKTGQGNKPISIHIPRGASQSIVLVDGSEINLNAESSIVLASDFINNRVVQLQGDARFDVKHLSNIPFIVNTKHQTIKVLGTKFNVSAYADDRFTKTVLFNGKVQLSFRNSGQTEYLNPGESCLLNNNTESYKKETVDMDKLALLDAGFILFEKESLRQIFEQIQRQYDVKVFVDPSLKDLKFTGAVPKTADLITFLKALQESQTFNYKLEDKILSITK</sequence>
<gene>
    <name evidence="4" type="ORF">SAMN05660841_02514</name>
</gene>
<feature type="domain" description="Protein FecR C-terminal" evidence="3">
    <location>
        <begin position="311"/>
        <end position="375"/>
    </location>
</feature>
<protein>
    <submittedName>
        <fullName evidence="4">FecR family protein</fullName>
    </submittedName>
</protein>
<dbReference type="InterPro" id="IPR032508">
    <property type="entry name" value="FecR_C"/>
</dbReference>
<dbReference type="InterPro" id="IPR006860">
    <property type="entry name" value="FecR"/>
</dbReference>
<dbReference type="GO" id="GO:0016989">
    <property type="term" value="F:sigma factor antagonist activity"/>
    <property type="evidence" value="ECO:0007669"/>
    <property type="project" value="TreeGrafter"/>
</dbReference>
<evidence type="ECO:0000256" key="1">
    <source>
        <dbReference type="SAM" id="Phobius"/>
    </source>
</evidence>
<dbReference type="OrthoDB" id="1097347at2"/>
<dbReference type="Gene3D" id="3.55.50.30">
    <property type="match status" value="1"/>
</dbReference>
<evidence type="ECO:0000259" key="2">
    <source>
        <dbReference type="Pfam" id="PF04773"/>
    </source>
</evidence>
<dbReference type="Pfam" id="PF04773">
    <property type="entry name" value="FecR"/>
    <property type="match status" value="1"/>
</dbReference>
<organism evidence="4 5">
    <name type="scientific">Sphingobacterium nematocida</name>
    <dbReference type="NCBI Taxonomy" id="1513896"/>
    <lineage>
        <taxon>Bacteria</taxon>
        <taxon>Pseudomonadati</taxon>
        <taxon>Bacteroidota</taxon>
        <taxon>Sphingobacteriia</taxon>
        <taxon>Sphingobacteriales</taxon>
        <taxon>Sphingobacteriaceae</taxon>
        <taxon>Sphingobacterium</taxon>
    </lineage>
</organism>
<feature type="transmembrane region" description="Helical" evidence="1">
    <location>
        <begin position="79"/>
        <end position="101"/>
    </location>
</feature>
<evidence type="ECO:0000313" key="5">
    <source>
        <dbReference type="Proteomes" id="UP000190150"/>
    </source>
</evidence>
<evidence type="ECO:0000259" key="3">
    <source>
        <dbReference type="Pfam" id="PF16344"/>
    </source>
</evidence>
<dbReference type="AlphaFoldDB" id="A0A1T5EEB6"/>
<feature type="domain" description="FecR protein" evidence="2">
    <location>
        <begin position="175"/>
        <end position="266"/>
    </location>
</feature>